<dbReference type="InParanoid" id="A0A1S3JSZ2"/>
<dbReference type="Pfam" id="PF05721">
    <property type="entry name" value="PhyH"/>
    <property type="match status" value="1"/>
</dbReference>
<proteinExistence type="predicted"/>
<gene>
    <name evidence="2" type="primary">LOC106175829</name>
</gene>
<protein>
    <submittedName>
        <fullName evidence="2">Uncharacterized protein LOC106175829</fullName>
    </submittedName>
</protein>
<organism evidence="1 2">
    <name type="scientific">Lingula anatina</name>
    <name type="common">Brachiopod</name>
    <name type="synonym">Lingula unguis</name>
    <dbReference type="NCBI Taxonomy" id="7574"/>
    <lineage>
        <taxon>Eukaryota</taxon>
        <taxon>Metazoa</taxon>
        <taxon>Spiralia</taxon>
        <taxon>Lophotrochozoa</taxon>
        <taxon>Brachiopoda</taxon>
        <taxon>Linguliformea</taxon>
        <taxon>Lingulata</taxon>
        <taxon>Lingulida</taxon>
        <taxon>Linguloidea</taxon>
        <taxon>Lingulidae</taxon>
        <taxon>Lingula</taxon>
    </lineage>
</organism>
<dbReference type="InterPro" id="IPR008775">
    <property type="entry name" value="Phytyl_CoA_dOase-like"/>
</dbReference>
<sequence>MPKYGDERWCEEVLKELRENGLSVLEDVIQAEECDTYRQQYHTWVTTLREDGEWPKSKRSLIQHYRVGHLEATWAVRLKTKPVFAKLWGTNKLLSSIDAVAIGRPPEGGEEEFHTPDCYQWLHLDQSAKRVGLHAYQGSVQLEDTAEDDWCFVAMPTSVTYFDEFCRTFPHGPTLQTNNDFYRLKAKEVEWYKSKGCEIKRIAAPKGSMILWDSRTVHANAPPMKNRNNPGRWRYVVFVAMAPAIWASAEDMQVKKRAYKELRMTQHWPAQGVNYFQDLNYAGCKVMKTHSKLGRSEEVRLLAGDLEYDFNDGEPNGPEWRPQWNLPA</sequence>
<evidence type="ECO:0000313" key="2">
    <source>
        <dbReference type="RefSeq" id="XP_013413442.1"/>
    </source>
</evidence>
<dbReference type="KEGG" id="lak:106175829"/>
<dbReference type="OrthoDB" id="445007at2759"/>
<accession>A0A1S3JSZ2</accession>
<dbReference type="GeneID" id="106175829"/>
<dbReference type="OMA" id="MHYAKHP"/>
<keyword evidence="1" id="KW-1185">Reference proteome</keyword>
<dbReference type="PANTHER" id="PTHR31630">
    <property type="entry name" value="PHYTANOYL-COA DIOXYGENASE-RELATED-RELATED"/>
    <property type="match status" value="1"/>
</dbReference>
<dbReference type="Gene3D" id="2.60.120.620">
    <property type="entry name" value="q2cbj1_9rhob like domain"/>
    <property type="match status" value="1"/>
</dbReference>
<dbReference type="SUPFAM" id="SSF51197">
    <property type="entry name" value="Clavaminate synthase-like"/>
    <property type="match status" value="1"/>
</dbReference>
<dbReference type="AlphaFoldDB" id="A0A1S3JSZ2"/>
<dbReference type="RefSeq" id="XP_013413442.1">
    <property type="nucleotide sequence ID" value="XM_013557988.2"/>
</dbReference>
<evidence type="ECO:0000313" key="1">
    <source>
        <dbReference type="Proteomes" id="UP000085678"/>
    </source>
</evidence>
<dbReference type="Proteomes" id="UP000085678">
    <property type="component" value="Unplaced"/>
</dbReference>
<dbReference type="PANTHER" id="PTHR31630:SF6">
    <property type="entry name" value="PHYTANOYL-COA DIOXYGENASE-RELATED"/>
    <property type="match status" value="1"/>
</dbReference>
<reference evidence="2" key="1">
    <citation type="submission" date="2025-08" db="UniProtKB">
        <authorList>
            <consortium name="RefSeq"/>
        </authorList>
    </citation>
    <scope>IDENTIFICATION</scope>
    <source>
        <tissue evidence="2">Gonads</tissue>
    </source>
</reference>
<name>A0A1S3JSZ2_LINAN</name>